<organism evidence="2 3">
    <name type="scientific">Staphylococcus haemolyticus</name>
    <dbReference type="NCBI Taxonomy" id="1283"/>
    <lineage>
        <taxon>Bacteria</taxon>
        <taxon>Bacillati</taxon>
        <taxon>Bacillota</taxon>
        <taxon>Bacilli</taxon>
        <taxon>Bacillales</taxon>
        <taxon>Staphylococcaceae</taxon>
        <taxon>Staphylococcus</taxon>
    </lineage>
</organism>
<dbReference type="EMBL" id="LORN02000015">
    <property type="protein sequence ID" value="PNN21798.1"/>
    <property type="molecule type" value="Genomic_DNA"/>
</dbReference>
<accession>A0A2K0A9W4</accession>
<dbReference type="AlphaFoldDB" id="A0A2K0A9W4"/>
<name>A0A2K0A9W4_STAHA</name>
<reference evidence="2 3" key="1">
    <citation type="submission" date="2017-12" db="EMBL/GenBank/DDBJ databases">
        <title>FDA dAtabase for Regulatory Grade micrObial Sequences (FDA-ARGOS): Supporting development and validation of Infectious Disease Dx tests.</title>
        <authorList>
            <person name="Hoffmann M."/>
            <person name="Allard M."/>
            <person name="Evans P."/>
            <person name="Brown E."/>
            <person name="Tallon L."/>
            <person name="Sadzewicz L."/>
            <person name="Sengamalay N."/>
            <person name="Ott S."/>
            <person name="Godinez A."/>
            <person name="Nagaraj S."/>
            <person name="Vavikolanu K."/>
            <person name="Aluvathingal J."/>
            <person name="Nadendla S."/>
            <person name="Sichtig H."/>
        </authorList>
    </citation>
    <scope>NUCLEOTIDE SEQUENCE [LARGE SCALE GENOMIC DNA]</scope>
    <source>
        <strain evidence="2 3">FDAARGOS_148</strain>
    </source>
</reference>
<evidence type="ECO:0000256" key="1">
    <source>
        <dbReference type="SAM" id="SignalP"/>
    </source>
</evidence>
<protein>
    <recommendedName>
        <fullName evidence="4">DUF4879 domain-containing protein</fullName>
    </recommendedName>
</protein>
<dbReference type="Proteomes" id="UP000053523">
    <property type="component" value="Unassembled WGS sequence"/>
</dbReference>
<dbReference type="RefSeq" id="WP_037548212.1">
    <property type="nucleotide sequence ID" value="NZ_CAJCHG010000001.1"/>
</dbReference>
<evidence type="ECO:0000313" key="3">
    <source>
        <dbReference type="Proteomes" id="UP000053523"/>
    </source>
</evidence>
<comment type="caution">
    <text evidence="2">The sequence shown here is derived from an EMBL/GenBank/DDBJ whole genome shotgun (WGS) entry which is preliminary data.</text>
</comment>
<feature type="chain" id="PRO_5038444126" description="DUF4879 domain-containing protein" evidence="1">
    <location>
        <begin position="24"/>
        <end position="168"/>
    </location>
</feature>
<feature type="signal peptide" evidence="1">
    <location>
        <begin position="1"/>
        <end position="23"/>
    </location>
</feature>
<dbReference type="InterPro" id="IPR058116">
    <property type="entry name" value="SA0570-like"/>
</dbReference>
<sequence length="168" mass="18414">MKKLVAAFLVSGLVMTGVGINHAEAASGNTIQTVQQLNQGEKSLENITLGESIKNVSNKYGTPIYSKNPSNNEGYYEYRTNKGLLVVTAVGKKNQGYVTRVSMTYNEANGPTYNQVKKSLGQNAVARVQYNKVSGNFGYIQKGKTSYQFGSNSPQDKNLKLYRIDLAK</sequence>
<keyword evidence="1" id="KW-0732">Signal</keyword>
<gene>
    <name evidence="2" type="ORF">AL503_013825</name>
</gene>
<proteinExistence type="predicted"/>
<evidence type="ECO:0000313" key="2">
    <source>
        <dbReference type="EMBL" id="PNN21798.1"/>
    </source>
</evidence>
<evidence type="ECO:0008006" key="4">
    <source>
        <dbReference type="Google" id="ProtNLM"/>
    </source>
</evidence>
<dbReference type="NCBIfam" id="NF047391">
    <property type="entry name" value="SA0570_fam"/>
    <property type="match status" value="1"/>
</dbReference>